<reference evidence="4 5" key="1">
    <citation type="submission" date="2018-09" db="EMBL/GenBank/DDBJ databases">
        <authorList>
            <person name="Grouzdev D.S."/>
            <person name="Krutkina M.S."/>
        </authorList>
    </citation>
    <scope>NUCLEOTIDE SEQUENCE [LARGE SCALE GENOMIC DNA]</scope>
    <source>
        <strain evidence="4 5">RmlP001</strain>
    </source>
</reference>
<proteinExistence type="inferred from homology"/>
<dbReference type="EMBL" id="QYBC01000001">
    <property type="protein sequence ID" value="RYB07839.1"/>
    <property type="molecule type" value="Genomic_DNA"/>
</dbReference>
<dbReference type="PANTHER" id="PTHR43713:SF3">
    <property type="entry name" value="GLUTAMATE-1-SEMIALDEHYDE 2,1-AMINOMUTASE 1, CHLOROPLASTIC-RELATED"/>
    <property type="match status" value="1"/>
</dbReference>
<dbReference type="InterPro" id="IPR049704">
    <property type="entry name" value="Aminotrans_3_PPA_site"/>
</dbReference>
<dbReference type="Gene3D" id="3.90.1150.10">
    <property type="entry name" value="Aspartate Aminotransferase, domain 1"/>
    <property type="match status" value="1"/>
</dbReference>
<evidence type="ECO:0000313" key="4">
    <source>
        <dbReference type="EMBL" id="RYB07839.1"/>
    </source>
</evidence>
<organism evidence="4 5">
    <name type="scientific">Lichenibacterium ramalinae</name>
    <dbReference type="NCBI Taxonomy" id="2316527"/>
    <lineage>
        <taxon>Bacteria</taxon>
        <taxon>Pseudomonadati</taxon>
        <taxon>Pseudomonadota</taxon>
        <taxon>Alphaproteobacteria</taxon>
        <taxon>Hyphomicrobiales</taxon>
        <taxon>Lichenihabitantaceae</taxon>
        <taxon>Lichenibacterium</taxon>
    </lineage>
</organism>
<dbReference type="SUPFAM" id="SSF53383">
    <property type="entry name" value="PLP-dependent transferases"/>
    <property type="match status" value="1"/>
</dbReference>
<dbReference type="PANTHER" id="PTHR43713">
    <property type="entry name" value="GLUTAMATE-1-SEMIALDEHYDE 2,1-AMINOMUTASE"/>
    <property type="match status" value="1"/>
</dbReference>
<dbReference type="InterPro" id="IPR015422">
    <property type="entry name" value="PyrdxlP-dep_Trfase_small"/>
</dbReference>
<accession>A0A4Q2RH79</accession>
<dbReference type="GO" id="GO:0008483">
    <property type="term" value="F:transaminase activity"/>
    <property type="evidence" value="ECO:0007669"/>
    <property type="project" value="UniProtKB-KW"/>
</dbReference>
<protein>
    <submittedName>
        <fullName evidence="4">Aminotransferase class III-fold pyridoxal phosphate-dependent enzyme</fullName>
    </submittedName>
</protein>
<evidence type="ECO:0000256" key="1">
    <source>
        <dbReference type="ARBA" id="ARBA00001933"/>
    </source>
</evidence>
<dbReference type="InterPro" id="IPR015424">
    <property type="entry name" value="PyrdxlP-dep_Trfase"/>
</dbReference>
<keyword evidence="2 3" id="KW-0663">Pyridoxal phosphate</keyword>
<keyword evidence="4" id="KW-0808">Transferase</keyword>
<name>A0A4Q2RH79_9HYPH</name>
<dbReference type="RefSeq" id="WP_129217455.1">
    <property type="nucleotide sequence ID" value="NZ_QYBC01000001.1"/>
</dbReference>
<dbReference type="GO" id="GO:0030170">
    <property type="term" value="F:pyridoxal phosphate binding"/>
    <property type="evidence" value="ECO:0007669"/>
    <property type="project" value="InterPro"/>
</dbReference>
<keyword evidence="5" id="KW-1185">Reference proteome</keyword>
<dbReference type="InterPro" id="IPR005814">
    <property type="entry name" value="Aminotrans_3"/>
</dbReference>
<dbReference type="InterPro" id="IPR015421">
    <property type="entry name" value="PyrdxlP-dep_Trfase_major"/>
</dbReference>
<evidence type="ECO:0000256" key="2">
    <source>
        <dbReference type="ARBA" id="ARBA00022898"/>
    </source>
</evidence>
<reference evidence="4 5" key="2">
    <citation type="submission" date="2019-02" db="EMBL/GenBank/DDBJ databases">
        <title>'Lichenibacterium ramalinii' gen. nov. sp. nov., 'Lichenibacterium minor' gen. nov. sp. nov.</title>
        <authorList>
            <person name="Pankratov T."/>
        </authorList>
    </citation>
    <scope>NUCLEOTIDE SEQUENCE [LARGE SCALE GENOMIC DNA]</scope>
    <source>
        <strain evidence="4 5">RmlP001</strain>
    </source>
</reference>
<keyword evidence="4" id="KW-0032">Aminotransferase</keyword>
<evidence type="ECO:0000313" key="5">
    <source>
        <dbReference type="Proteomes" id="UP000289411"/>
    </source>
</evidence>
<dbReference type="Pfam" id="PF00202">
    <property type="entry name" value="Aminotran_3"/>
    <property type="match status" value="1"/>
</dbReference>
<dbReference type="Proteomes" id="UP000289411">
    <property type="component" value="Unassembled WGS sequence"/>
</dbReference>
<evidence type="ECO:0000256" key="3">
    <source>
        <dbReference type="RuleBase" id="RU003560"/>
    </source>
</evidence>
<dbReference type="AlphaFoldDB" id="A0A4Q2RH79"/>
<dbReference type="Gene3D" id="3.40.640.10">
    <property type="entry name" value="Type I PLP-dependent aspartate aminotransferase-like (Major domain)"/>
    <property type="match status" value="1"/>
</dbReference>
<dbReference type="PROSITE" id="PS00600">
    <property type="entry name" value="AA_TRANSFER_CLASS_3"/>
    <property type="match status" value="1"/>
</dbReference>
<comment type="cofactor">
    <cofactor evidence="1">
        <name>pyridoxal 5'-phosphate</name>
        <dbReference type="ChEBI" id="CHEBI:597326"/>
    </cofactor>
</comment>
<gene>
    <name evidence="4" type="ORF">D3272_01590</name>
</gene>
<dbReference type="OrthoDB" id="9801052at2"/>
<sequence length="412" mass="42249">MFTHLVGGISSAGRALPGRALTIARAAGPYLWDDEGRRYIDTALGFGGTVLGHAHPAVTAACERALRDGPLPAFAHRAEEAAAAALAARAGPLTRVAFTNSGSEAVHLACRVARAVTGRSRVAKMAAGYDGWYDEQALGNAGSAEARPFGNARPDNGRMVLLRHNDEADTEALFAERPDIAAVIVEPVLANAGCIPARAGYLEHLQETARRHGALLVADEVLMGFRLGPGLAAHRFGLDPDLATVGKAIGSGIAVAAVLGRPDVMAALEDGRAARAGTYSGNPLACAAVLATLSELERQDYPAFLERGEGVRGAVVAAFAAAGTQVSTTGFGSVFTVWPGPVPPADYAAALAAADPAFTARLHGAMRERGVLLMPFPFGRIYLSFAHGEADIAATAEALAASAQAMAGSAGA</sequence>
<comment type="caution">
    <text evidence="4">The sequence shown here is derived from an EMBL/GenBank/DDBJ whole genome shotgun (WGS) entry which is preliminary data.</text>
</comment>
<comment type="similarity">
    <text evidence="3">Belongs to the class-III pyridoxal-phosphate-dependent aminotransferase family.</text>
</comment>